<evidence type="ECO:0000313" key="2">
    <source>
        <dbReference type="Proteomes" id="UP000057981"/>
    </source>
</evidence>
<reference evidence="1 2" key="1">
    <citation type="submission" date="2015-10" db="EMBL/GenBank/DDBJ databases">
        <authorList>
            <person name="Gilbert D.G."/>
        </authorList>
    </citation>
    <scope>NUCLEOTIDE SEQUENCE [LARGE SCALE GENOMIC DNA]</scope>
    <source>
        <strain evidence="2">HZ-22</strain>
    </source>
</reference>
<dbReference type="AlphaFoldDB" id="A0A0P0DCL8"/>
<evidence type="ECO:0008006" key="3">
    <source>
        <dbReference type="Google" id="ProtNLM"/>
    </source>
</evidence>
<dbReference type="STRING" id="1736674.APS56_11675"/>
<dbReference type="Proteomes" id="UP000057981">
    <property type="component" value="Chromosome"/>
</dbReference>
<proteinExistence type="predicted"/>
<dbReference type="EMBL" id="CP012898">
    <property type="protein sequence ID" value="ALJ05743.1"/>
    <property type="molecule type" value="Genomic_DNA"/>
</dbReference>
<sequence>MDLKYDRSSSDGPTKLDIQVDAGSGFTSVFTDLSVSENGENINNIDLTAFINITETIRFRLYAYEANSALGTLDIEEHTTTNKGIIIKGVVSAIPCIGLPITWNGSNWFPIDPPLITSHVIIAGDYNTTTHGSFKACSLTISPGFELRVTDEHYVEIINDVSVDGRITVESQGNFVQNNGASTTKVNAGGAALVSKTKTMQKWYTYTYWSSPSKTETIESALGNTPIDRRFTFNAANYEDLLSEVNNTNTFIAGQDGIDDDGNDWVNTPTGAMTPGVGYAAVANELGTAFPRQEIFEFYGDFNNGDVIVPLVNNSGGAYEDWNLVGNPYPGAISADQFFLVNSGLVDLIYLWDQSTPPSSNNSGSQGSNFSNDDYAIINGVGEIGARADTGTPPSRFIPSGQGFFVIAQTSGNLTFSNSMRGISHDNSLFFKSPNTKNKKSDATVSNKLWVNLTSDNGVYKQIMIGYVNGATNGNDGAFYDAPRDYASLKDTSLYSIIESDNGKFAIQGKDVNSLNKNENIKLGFKSTIKVATLFKLSIAQLHGNFFNKNTIYLKDNLLNQVHNLSESNYTFTSEAGEFNDRFEIAFDTEGILSADPVIMNKNDINIVELHNNRVQFNIPENLKIKSVKIFDLFGRQLYNFIGQNSTETYTLYNVSNMVYIAKITLSNDAVITKKAVKK</sequence>
<dbReference type="KEGG" id="ahz:APS56_11675"/>
<name>A0A0P0DCL8_9FLAO</name>
<dbReference type="OrthoDB" id="1652165at2"/>
<evidence type="ECO:0000313" key="1">
    <source>
        <dbReference type="EMBL" id="ALJ05743.1"/>
    </source>
</evidence>
<gene>
    <name evidence="1" type="ORF">APS56_11675</name>
</gene>
<keyword evidence="2" id="KW-1185">Reference proteome</keyword>
<protein>
    <recommendedName>
        <fullName evidence="3">Secretion system C-terminal sorting domain-containing protein</fullName>
    </recommendedName>
</protein>
<organism evidence="1 2">
    <name type="scientific">Pseudalgibacter alginicilyticus</name>
    <dbReference type="NCBI Taxonomy" id="1736674"/>
    <lineage>
        <taxon>Bacteria</taxon>
        <taxon>Pseudomonadati</taxon>
        <taxon>Bacteroidota</taxon>
        <taxon>Flavobacteriia</taxon>
        <taxon>Flavobacteriales</taxon>
        <taxon>Flavobacteriaceae</taxon>
        <taxon>Pseudalgibacter</taxon>
    </lineage>
</organism>
<accession>A0A0P0DCL8</accession>